<evidence type="ECO:0000256" key="6">
    <source>
        <dbReference type="SAM" id="Phobius"/>
    </source>
</evidence>
<keyword evidence="2" id="KW-1003">Cell membrane</keyword>
<comment type="caution">
    <text evidence="8">The sequence shown here is derived from an EMBL/GenBank/DDBJ whole genome shotgun (WGS) entry which is preliminary data.</text>
</comment>
<dbReference type="InterPro" id="IPR010432">
    <property type="entry name" value="RDD"/>
</dbReference>
<evidence type="ECO:0000256" key="5">
    <source>
        <dbReference type="ARBA" id="ARBA00023136"/>
    </source>
</evidence>
<evidence type="ECO:0000256" key="2">
    <source>
        <dbReference type="ARBA" id="ARBA00022475"/>
    </source>
</evidence>
<sequence length="171" mass="18026">METTATFSTTTTNYAGFGQRFVALIIDGIIIGVIYGVILAPVMAAIGLGVASGVQNAETMTEEEAAAAAMGMVGAIVAAVGSIILIIYAIQVLYYAFMESSKFQGSLGKMAMGIKVVDMNGERITFGKAFLRSIGKIISGTIFYIGFLMAAFTEKKQGLHDMIASTLVLKK</sequence>
<feature type="transmembrane region" description="Helical" evidence="6">
    <location>
        <begin position="21"/>
        <end position="46"/>
    </location>
</feature>
<protein>
    <submittedName>
        <fullName evidence="8">RDD family protein</fullName>
    </submittedName>
</protein>
<proteinExistence type="predicted"/>
<evidence type="ECO:0000313" key="9">
    <source>
        <dbReference type="Proteomes" id="UP000772618"/>
    </source>
</evidence>
<dbReference type="EMBL" id="JAHESD010000011">
    <property type="protein sequence ID" value="MBT1703098.1"/>
    <property type="molecule type" value="Genomic_DNA"/>
</dbReference>
<gene>
    <name evidence="8" type="ORF">KK060_07395</name>
</gene>
<dbReference type="Proteomes" id="UP000772618">
    <property type="component" value="Unassembled WGS sequence"/>
</dbReference>
<keyword evidence="4 6" id="KW-1133">Transmembrane helix</keyword>
<reference evidence="8 9" key="1">
    <citation type="submission" date="2021-05" db="EMBL/GenBank/DDBJ databases">
        <title>A Polyphasic approach of four new species of the genus Ohtaekwangia: Ohtaekwangia histidinii sp. nov., Ohtaekwangia cretensis sp. nov., Ohtaekwangia indiensis sp. nov., Ohtaekwangia reichenbachii sp. nov. from diverse environment.</title>
        <authorList>
            <person name="Octaviana S."/>
        </authorList>
    </citation>
    <scope>NUCLEOTIDE SEQUENCE [LARGE SCALE GENOMIC DNA]</scope>
    <source>
        <strain evidence="8 9">PWU20</strain>
    </source>
</reference>
<keyword evidence="9" id="KW-1185">Reference proteome</keyword>
<name>A0ABS5VNT9_9BACT</name>
<organism evidence="8 9">
    <name type="scientific">Chryseosolibacter indicus</name>
    <dbReference type="NCBI Taxonomy" id="2782351"/>
    <lineage>
        <taxon>Bacteria</taxon>
        <taxon>Pseudomonadati</taxon>
        <taxon>Bacteroidota</taxon>
        <taxon>Cytophagia</taxon>
        <taxon>Cytophagales</taxon>
        <taxon>Chryseotaleaceae</taxon>
        <taxon>Chryseosolibacter</taxon>
    </lineage>
</organism>
<evidence type="ECO:0000259" key="7">
    <source>
        <dbReference type="Pfam" id="PF06271"/>
    </source>
</evidence>
<evidence type="ECO:0000256" key="1">
    <source>
        <dbReference type="ARBA" id="ARBA00004651"/>
    </source>
</evidence>
<evidence type="ECO:0000256" key="4">
    <source>
        <dbReference type="ARBA" id="ARBA00022989"/>
    </source>
</evidence>
<evidence type="ECO:0000256" key="3">
    <source>
        <dbReference type="ARBA" id="ARBA00022692"/>
    </source>
</evidence>
<dbReference type="RefSeq" id="WP_254153061.1">
    <property type="nucleotide sequence ID" value="NZ_JAHESD010000011.1"/>
</dbReference>
<evidence type="ECO:0000313" key="8">
    <source>
        <dbReference type="EMBL" id="MBT1703098.1"/>
    </source>
</evidence>
<keyword evidence="5 6" id="KW-0472">Membrane</keyword>
<accession>A0ABS5VNT9</accession>
<feature type="transmembrane region" description="Helical" evidence="6">
    <location>
        <begin position="66"/>
        <end position="97"/>
    </location>
</feature>
<dbReference type="Pfam" id="PF06271">
    <property type="entry name" value="RDD"/>
    <property type="match status" value="1"/>
</dbReference>
<dbReference type="PANTHER" id="PTHR36115:SF9">
    <property type="entry name" value="LMO1584 PROTEIN"/>
    <property type="match status" value="1"/>
</dbReference>
<dbReference type="InterPro" id="IPR051791">
    <property type="entry name" value="Pra-immunoreactive"/>
</dbReference>
<keyword evidence="3 6" id="KW-0812">Transmembrane</keyword>
<comment type="subcellular location">
    <subcellularLocation>
        <location evidence="1">Cell membrane</location>
        <topology evidence="1">Multi-pass membrane protein</topology>
    </subcellularLocation>
</comment>
<feature type="transmembrane region" description="Helical" evidence="6">
    <location>
        <begin position="129"/>
        <end position="152"/>
    </location>
</feature>
<dbReference type="PANTHER" id="PTHR36115">
    <property type="entry name" value="PROLINE-RICH ANTIGEN HOMOLOG-RELATED"/>
    <property type="match status" value="1"/>
</dbReference>
<feature type="domain" description="RDD" evidence="7">
    <location>
        <begin position="14"/>
        <end position="164"/>
    </location>
</feature>